<protein>
    <submittedName>
        <fullName evidence="1">Uncharacterized protein</fullName>
    </submittedName>
</protein>
<feature type="non-terminal residue" evidence="1">
    <location>
        <position position="1"/>
    </location>
</feature>
<reference evidence="1" key="1">
    <citation type="submission" date="2021-06" db="EMBL/GenBank/DDBJ databases">
        <authorList>
            <person name="Hodson N. C."/>
            <person name="Mongue J. A."/>
            <person name="Jaron S. K."/>
        </authorList>
    </citation>
    <scope>NUCLEOTIDE SEQUENCE</scope>
</reference>
<name>A0A8J2P5J3_9HEXA</name>
<organism evidence="1 2">
    <name type="scientific">Allacma fusca</name>
    <dbReference type="NCBI Taxonomy" id="39272"/>
    <lineage>
        <taxon>Eukaryota</taxon>
        <taxon>Metazoa</taxon>
        <taxon>Ecdysozoa</taxon>
        <taxon>Arthropoda</taxon>
        <taxon>Hexapoda</taxon>
        <taxon>Collembola</taxon>
        <taxon>Symphypleona</taxon>
        <taxon>Sminthuridae</taxon>
        <taxon>Allacma</taxon>
    </lineage>
</organism>
<comment type="caution">
    <text evidence="1">The sequence shown here is derived from an EMBL/GenBank/DDBJ whole genome shotgun (WGS) entry which is preliminary data.</text>
</comment>
<keyword evidence="2" id="KW-1185">Reference proteome</keyword>
<gene>
    <name evidence="1" type="ORF">AFUS01_LOCUS21124</name>
</gene>
<proteinExistence type="predicted"/>
<evidence type="ECO:0000313" key="1">
    <source>
        <dbReference type="EMBL" id="CAG7732620.1"/>
    </source>
</evidence>
<sequence length="12" mass="1277">AQSICGHENFTA</sequence>
<dbReference type="EMBL" id="CAJVCH010234873">
    <property type="protein sequence ID" value="CAG7732620.1"/>
    <property type="molecule type" value="Genomic_DNA"/>
</dbReference>
<evidence type="ECO:0000313" key="2">
    <source>
        <dbReference type="Proteomes" id="UP000708208"/>
    </source>
</evidence>
<accession>A0A8J2P5J3</accession>
<dbReference type="Proteomes" id="UP000708208">
    <property type="component" value="Unassembled WGS sequence"/>
</dbReference>